<sequence length="222" mass="24269">MGSELTEYVSTCCASRSAISPYPEALFTSSCAKRAIPRSRPSRLTASPRSAIDIRNVLRALHQLTKFAPRGWTRFESSSRDLLHLVLGDECVSSTSTIISLEPDGSASTRHAPCVIVPRRDISRPGRPCAPNVMSLLPTVPTHRHPLSLLWTSTTRSTRSIGVKLYATPVCARLGSSSSRSRPPASRHFPSRAHRNDCDSASATRSSRSTIVFSSAPRVWTR</sequence>
<name>A0A165BEY2_EXIGL</name>
<dbReference type="AlphaFoldDB" id="A0A165BEY2"/>
<dbReference type="Proteomes" id="UP000077266">
    <property type="component" value="Unassembled WGS sequence"/>
</dbReference>
<protein>
    <submittedName>
        <fullName evidence="2">Uncharacterized protein</fullName>
    </submittedName>
</protein>
<reference evidence="2 3" key="1">
    <citation type="journal article" date="2016" name="Mol. Biol. Evol.">
        <title>Comparative Genomics of Early-Diverging Mushroom-Forming Fungi Provides Insights into the Origins of Lignocellulose Decay Capabilities.</title>
        <authorList>
            <person name="Nagy L.G."/>
            <person name="Riley R."/>
            <person name="Tritt A."/>
            <person name="Adam C."/>
            <person name="Daum C."/>
            <person name="Floudas D."/>
            <person name="Sun H."/>
            <person name="Yadav J.S."/>
            <person name="Pangilinan J."/>
            <person name="Larsson K.H."/>
            <person name="Matsuura K."/>
            <person name="Barry K."/>
            <person name="Labutti K."/>
            <person name="Kuo R."/>
            <person name="Ohm R.A."/>
            <person name="Bhattacharya S.S."/>
            <person name="Shirouzu T."/>
            <person name="Yoshinaga Y."/>
            <person name="Martin F.M."/>
            <person name="Grigoriev I.V."/>
            <person name="Hibbett D.S."/>
        </authorList>
    </citation>
    <scope>NUCLEOTIDE SEQUENCE [LARGE SCALE GENOMIC DNA]</scope>
    <source>
        <strain evidence="2 3">HHB12029</strain>
    </source>
</reference>
<feature type="region of interest" description="Disordered" evidence="1">
    <location>
        <begin position="174"/>
        <end position="204"/>
    </location>
</feature>
<dbReference type="EMBL" id="KV426476">
    <property type="protein sequence ID" value="KZV80488.1"/>
    <property type="molecule type" value="Genomic_DNA"/>
</dbReference>
<accession>A0A165BEY2</accession>
<dbReference type="InParanoid" id="A0A165BEY2"/>
<evidence type="ECO:0000313" key="2">
    <source>
        <dbReference type="EMBL" id="KZV80488.1"/>
    </source>
</evidence>
<proteinExistence type="predicted"/>
<evidence type="ECO:0000256" key="1">
    <source>
        <dbReference type="SAM" id="MobiDB-lite"/>
    </source>
</evidence>
<keyword evidence="3" id="KW-1185">Reference proteome</keyword>
<organism evidence="2 3">
    <name type="scientific">Exidia glandulosa HHB12029</name>
    <dbReference type="NCBI Taxonomy" id="1314781"/>
    <lineage>
        <taxon>Eukaryota</taxon>
        <taxon>Fungi</taxon>
        <taxon>Dikarya</taxon>
        <taxon>Basidiomycota</taxon>
        <taxon>Agaricomycotina</taxon>
        <taxon>Agaricomycetes</taxon>
        <taxon>Auriculariales</taxon>
        <taxon>Exidiaceae</taxon>
        <taxon>Exidia</taxon>
    </lineage>
</organism>
<feature type="compositionally biased region" description="Low complexity" evidence="1">
    <location>
        <begin position="174"/>
        <end position="188"/>
    </location>
</feature>
<gene>
    <name evidence="2" type="ORF">EXIGLDRAFT_413270</name>
</gene>
<evidence type="ECO:0000313" key="3">
    <source>
        <dbReference type="Proteomes" id="UP000077266"/>
    </source>
</evidence>